<keyword evidence="1" id="KW-0732">Signal</keyword>
<gene>
    <name evidence="2" type="ORF">NPIL_541241</name>
</gene>
<dbReference type="EMBL" id="BMAW01119479">
    <property type="protein sequence ID" value="GFT84826.1"/>
    <property type="molecule type" value="Genomic_DNA"/>
</dbReference>
<organism evidence="2 3">
    <name type="scientific">Nephila pilipes</name>
    <name type="common">Giant wood spider</name>
    <name type="synonym">Nephila maculata</name>
    <dbReference type="NCBI Taxonomy" id="299642"/>
    <lineage>
        <taxon>Eukaryota</taxon>
        <taxon>Metazoa</taxon>
        <taxon>Ecdysozoa</taxon>
        <taxon>Arthropoda</taxon>
        <taxon>Chelicerata</taxon>
        <taxon>Arachnida</taxon>
        <taxon>Araneae</taxon>
        <taxon>Araneomorphae</taxon>
        <taxon>Entelegynae</taxon>
        <taxon>Araneoidea</taxon>
        <taxon>Nephilidae</taxon>
        <taxon>Nephila</taxon>
    </lineage>
</organism>
<name>A0A8X6U8B6_NEPPI</name>
<evidence type="ECO:0000256" key="1">
    <source>
        <dbReference type="SAM" id="SignalP"/>
    </source>
</evidence>
<dbReference type="AlphaFoldDB" id="A0A8X6U8B6"/>
<keyword evidence="3" id="KW-1185">Reference proteome</keyword>
<feature type="signal peptide" evidence="1">
    <location>
        <begin position="1"/>
        <end position="21"/>
    </location>
</feature>
<proteinExistence type="predicted"/>
<evidence type="ECO:0000313" key="3">
    <source>
        <dbReference type="Proteomes" id="UP000887013"/>
    </source>
</evidence>
<feature type="chain" id="PRO_5036452293" evidence="1">
    <location>
        <begin position="22"/>
        <end position="131"/>
    </location>
</feature>
<protein>
    <submittedName>
        <fullName evidence="2">Uncharacterized protein</fullName>
    </submittedName>
</protein>
<dbReference type="Proteomes" id="UP000887013">
    <property type="component" value="Unassembled WGS sequence"/>
</dbReference>
<accession>A0A8X6U8B6</accession>
<comment type="caution">
    <text evidence="2">The sequence shown here is derived from an EMBL/GenBank/DDBJ whole genome shotgun (WGS) entry which is preliminary data.</text>
</comment>
<sequence length="131" mass="15301">MKKFIFCLVVFCTLFYEYVDAHKHKCKDDFKKAKNAMNEMIQEGSAPACYEELNLSEFNCTGGEDEEFDRKVIKKFKDHMKSLPEDDQKAVMECMSQMGEMAMEKVGDEISDECKEKMKKMQEKMTAKEES</sequence>
<evidence type="ECO:0000313" key="2">
    <source>
        <dbReference type="EMBL" id="GFT84826.1"/>
    </source>
</evidence>
<reference evidence="2" key="1">
    <citation type="submission" date="2020-08" db="EMBL/GenBank/DDBJ databases">
        <title>Multicomponent nature underlies the extraordinary mechanical properties of spider dragline silk.</title>
        <authorList>
            <person name="Kono N."/>
            <person name="Nakamura H."/>
            <person name="Mori M."/>
            <person name="Yoshida Y."/>
            <person name="Ohtoshi R."/>
            <person name="Malay A.D."/>
            <person name="Moran D.A.P."/>
            <person name="Tomita M."/>
            <person name="Numata K."/>
            <person name="Arakawa K."/>
        </authorList>
    </citation>
    <scope>NUCLEOTIDE SEQUENCE</scope>
</reference>
<dbReference type="OrthoDB" id="6422814at2759"/>